<evidence type="ECO:0000256" key="1">
    <source>
        <dbReference type="ARBA" id="ARBA00004123"/>
    </source>
</evidence>
<dbReference type="Proteomes" id="UP000829720">
    <property type="component" value="Unassembled WGS sequence"/>
</dbReference>
<evidence type="ECO:0000256" key="2">
    <source>
        <dbReference type="ARBA" id="ARBA00022553"/>
    </source>
</evidence>
<evidence type="ECO:0000256" key="13">
    <source>
        <dbReference type="SAM" id="MobiDB-lite"/>
    </source>
</evidence>
<evidence type="ECO:0000256" key="4">
    <source>
        <dbReference type="ARBA" id="ARBA00022801"/>
    </source>
</evidence>
<dbReference type="FunFam" id="1.10.340.30:FF:000051">
    <property type="entry name" value="Methyl-CpG-binding domain protein 4"/>
    <property type="match status" value="1"/>
</dbReference>
<feature type="compositionally biased region" description="Acidic residues" evidence="13">
    <location>
        <begin position="310"/>
        <end position="320"/>
    </location>
</feature>
<keyword evidence="16" id="KW-1185">Reference proteome</keyword>
<dbReference type="InterPro" id="IPR045138">
    <property type="entry name" value="MeCP2/MBD4"/>
</dbReference>
<comment type="subunit">
    <text evidence="9">Interacts with MLH1.</text>
</comment>
<reference evidence="15" key="1">
    <citation type="submission" date="2021-01" db="EMBL/GenBank/DDBJ databases">
        <authorList>
            <person name="Zahm M."/>
            <person name="Roques C."/>
            <person name="Cabau C."/>
            <person name="Klopp C."/>
            <person name="Donnadieu C."/>
            <person name="Jouanno E."/>
            <person name="Lampietro C."/>
            <person name="Louis A."/>
            <person name="Herpin A."/>
            <person name="Echchiki A."/>
            <person name="Berthelot C."/>
            <person name="Parey E."/>
            <person name="Roest-Crollius H."/>
            <person name="Braasch I."/>
            <person name="Postlethwait J."/>
            <person name="Bobe J."/>
            <person name="Montfort J."/>
            <person name="Bouchez O."/>
            <person name="Begum T."/>
            <person name="Mejri S."/>
            <person name="Adams A."/>
            <person name="Chen W.-J."/>
            <person name="Guiguen Y."/>
        </authorList>
    </citation>
    <scope>NUCLEOTIDE SEQUENCE</scope>
    <source>
        <tissue evidence="15">Blood</tissue>
    </source>
</reference>
<feature type="domain" description="MBD" evidence="14">
    <location>
        <begin position="49"/>
        <end position="121"/>
    </location>
</feature>
<gene>
    <name evidence="15" type="ORF">AGOR_G00139880</name>
</gene>
<dbReference type="GO" id="GO:0005634">
    <property type="term" value="C:nucleus"/>
    <property type="evidence" value="ECO:0007669"/>
    <property type="project" value="UniProtKB-SubCell"/>
</dbReference>
<dbReference type="CDD" id="cd01396">
    <property type="entry name" value="MeCP2_MBD"/>
    <property type="match status" value="1"/>
</dbReference>
<dbReference type="OrthoDB" id="10265068at2759"/>
<keyword evidence="3" id="KW-0227">DNA damage</keyword>
<organism evidence="15 16">
    <name type="scientific">Albula goreensis</name>
    <dbReference type="NCBI Taxonomy" id="1534307"/>
    <lineage>
        <taxon>Eukaryota</taxon>
        <taxon>Metazoa</taxon>
        <taxon>Chordata</taxon>
        <taxon>Craniata</taxon>
        <taxon>Vertebrata</taxon>
        <taxon>Euteleostomi</taxon>
        <taxon>Actinopterygii</taxon>
        <taxon>Neopterygii</taxon>
        <taxon>Teleostei</taxon>
        <taxon>Albuliformes</taxon>
        <taxon>Albulidae</taxon>
        <taxon>Albula</taxon>
    </lineage>
</organism>
<feature type="region of interest" description="Disordered" evidence="13">
    <location>
        <begin position="370"/>
        <end position="389"/>
    </location>
</feature>
<evidence type="ECO:0000256" key="8">
    <source>
        <dbReference type="ARBA" id="ARBA00055831"/>
    </source>
</evidence>
<keyword evidence="2" id="KW-0597">Phosphoprotein</keyword>
<evidence type="ECO:0000256" key="6">
    <source>
        <dbReference type="ARBA" id="ARBA00023204"/>
    </source>
</evidence>
<keyword evidence="5" id="KW-0238">DNA-binding</keyword>
<evidence type="ECO:0000313" key="16">
    <source>
        <dbReference type="Proteomes" id="UP000829720"/>
    </source>
</evidence>
<dbReference type="SUPFAM" id="SSF54171">
    <property type="entry name" value="DNA-binding domain"/>
    <property type="match status" value="1"/>
</dbReference>
<dbReference type="GO" id="GO:0008263">
    <property type="term" value="F:pyrimidine-specific mismatch base pair DNA N-glycosylase activity"/>
    <property type="evidence" value="ECO:0007669"/>
    <property type="project" value="InterPro"/>
</dbReference>
<dbReference type="Gene3D" id="3.30.890.10">
    <property type="entry name" value="Methyl-cpg-binding Protein 2, Chain A"/>
    <property type="match status" value="1"/>
</dbReference>
<evidence type="ECO:0000259" key="14">
    <source>
        <dbReference type="PROSITE" id="PS50982"/>
    </source>
</evidence>
<evidence type="ECO:0000256" key="7">
    <source>
        <dbReference type="ARBA" id="ARBA00023242"/>
    </source>
</evidence>
<keyword evidence="6" id="KW-0234">DNA repair</keyword>
<name>A0A8T3D604_9TELE</name>
<comment type="caution">
    <text evidence="15">The sequence shown here is derived from an EMBL/GenBank/DDBJ whole genome shotgun (WGS) entry which is preliminary data.</text>
</comment>
<feature type="region of interest" description="Disordered" evidence="13">
    <location>
        <begin position="1"/>
        <end position="38"/>
    </location>
</feature>
<dbReference type="GO" id="GO:0003677">
    <property type="term" value="F:DNA binding"/>
    <property type="evidence" value="ECO:0007669"/>
    <property type="project" value="UniProtKB-KW"/>
</dbReference>
<dbReference type="InterPro" id="IPR011257">
    <property type="entry name" value="DNA_glycosylase"/>
</dbReference>
<dbReference type="InterPro" id="IPR016177">
    <property type="entry name" value="DNA-bd_dom_sf"/>
</dbReference>
<dbReference type="GO" id="GO:0006281">
    <property type="term" value="P:DNA repair"/>
    <property type="evidence" value="ECO:0007669"/>
    <property type="project" value="UniProtKB-KW"/>
</dbReference>
<protein>
    <recommendedName>
        <fullName evidence="10">Methyl-CpG-binding domain protein 4</fullName>
    </recommendedName>
    <alternativeName>
        <fullName evidence="11">Methyl-CpG-binding protein MBD4</fullName>
    </alternativeName>
    <alternativeName>
        <fullName evidence="12">Mismatch-specific DNA N-glycosylase</fullName>
    </alternativeName>
</protein>
<evidence type="ECO:0000256" key="5">
    <source>
        <dbReference type="ARBA" id="ARBA00023125"/>
    </source>
</evidence>
<evidence type="ECO:0000256" key="3">
    <source>
        <dbReference type="ARBA" id="ARBA00022763"/>
    </source>
</evidence>
<dbReference type="PIRSF" id="PIRSF038005">
    <property type="entry name" value="Methyl_CpG_bd_MBD4"/>
    <property type="match status" value="1"/>
</dbReference>
<accession>A0A8T3D604</accession>
<dbReference type="SMART" id="SM00391">
    <property type="entry name" value="MBD"/>
    <property type="match status" value="1"/>
</dbReference>
<keyword evidence="4" id="KW-0378">Hydrolase</keyword>
<sequence>MTTEAKDSEKCHPSWTELKKAPDEHSASVEATGLSSDTACVRGEAQRLEWVETGQPPSTPQGWSKVVKQRKTGKTAGKMDVYIISPQGQRFRSRSSLKEFLQNNEDLNLCVADFDFTAHGGCTVARETETRVSRSKHWKKTRKIPTCPPPDLSVTEDTKSSIGDIPAAIGGQDADSALSQVMARLSGRDGGHTNRSPAVVMENSNTMDGSDSTAGDTDGGEVTVEPLIEVQEEKDTCSPAVDLFKNGPQRNGLREKLLRLNQSTEPEPSKLPQNGQQTSSTEPEKSVTEVPLPELTVTATVPEPVTEPATETETEAETDLAADSMSEAPQEGLLSPSQATRGCCTPGKQLQTSPGFKTQIERRRTSPYFCGRSAKEAPSPPRRKAFKQWTPPRSPFNLVQETLFHNPWKLLVATIFLNRTGGKIAIPLLWQFFDRYPSPEVTSKSDWEPIADLLKPMGLNELRAKTIIRFSDEYLSKQWRYPIELHGIGKYGNDSYRIFCVGEWRQVNPQDHKLNKYHAWLWENYEELGV</sequence>
<dbReference type="AlphaFoldDB" id="A0A8T3D604"/>
<dbReference type="Gene3D" id="1.10.340.30">
    <property type="entry name" value="Hypothetical protein, domain 2"/>
    <property type="match status" value="1"/>
</dbReference>
<feature type="compositionally biased region" description="Basic and acidic residues" evidence="13">
    <location>
        <begin position="1"/>
        <end position="27"/>
    </location>
</feature>
<evidence type="ECO:0000256" key="12">
    <source>
        <dbReference type="ARBA" id="ARBA00083330"/>
    </source>
</evidence>
<feature type="compositionally biased region" description="Polar residues" evidence="13">
    <location>
        <begin position="260"/>
        <end position="281"/>
    </location>
</feature>
<dbReference type="SUPFAM" id="SSF48150">
    <property type="entry name" value="DNA-glycosylase"/>
    <property type="match status" value="1"/>
</dbReference>
<comment type="function">
    <text evidence="8">Mismatch-specific DNA N-glycosylase involved in DNA repair. Has thymine glycosylase activity and is specific for G:T mismatches within methylated and unmethylated CpG sites. Can also remove uracil or 5-fluorouracil in G:U mismatches. Has no lyase activity. Was first identified as methyl-CpG-binding protein.</text>
</comment>
<feature type="region of interest" description="Disordered" evidence="13">
    <location>
        <begin position="186"/>
        <end position="220"/>
    </location>
</feature>
<dbReference type="InterPro" id="IPR017352">
    <property type="entry name" value="MBD4"/>
</dbReference>
<evidence type="ECO:0000313" key="15">
    <source>
        <dbReference type="EMBL" id="KAI1893049.1"/>
    </source>
</evidence>
<evidence type="ECO:0000256" key="10">
    <source>
        <dbReference type="ARBA" id="ARBA00069821"/>
    </source>
</evidence>
<dbReference type="InterPro" id="IPR001739">
    <property type="entry name" value="Methyl_CpG_DNA-bd"/>
</dbReference>
<comment type="subcellular location">
    <subcellularLocation>
        <location evidence="1">Nucleus</location>
    </subcellularLocation>
</comment>
<dbReference type="EMBL" id="JAERUA010000012">
    <property type="protein sequence ID" value="KAI1893049.1"/>
    <property type="molecule type" value="Genomic_DNA"/>
</dbReference>
<keyword evidence="7" id="KW-0539">Nucleus</keyword>
<feature type="compositionally biased region" description="Low complexity" evidence="13">
    <location>
        <begin position="296"/>
        <end position="309"/>
    </location>
</feature>
<feature type="region of interest" description="Disordered" evidence="13">
    <location>
        <begin position="232"/>
        <end position="358"/>
    </location>
</feature>
<evidence type="ECO:0000256" key="9">
    <source>
        <dbReference type="ARBA" id="ARBA00062707"/>
    </source>
</evidence>
<dbReference type="PROSITE" id="PS50982">
    <property type="entry name" value="MBD"/>
    <property type="match status" value="1"/>
</dbReference>
<dbReference type="PANTHER" id="PTHR15074">
    <property type="entry name" value="METHYL-CPG-BINDING PROTEIN"/>
    <property type="match status" value="1"/>
</dbReference>
<dbReference type="Pfam" id="PF01429">
    <property type="entry name" value="MBD"/>
    <property type="match status" value="1"/>
</dbReference>
<evidence type="ECO:0000256" key="11">
    <source>
        <dbReference type="ARBA" id="ARBA00076709"/>
    </source>
</evidence>
<proteinExistence type="predicted"/>
<dbReference type="PANTHER" id="PTHR15074:SF7">
    <property type="entry name" value="METHYL-CPG-BINDING DOMAIN PROTEIN 4"/>
    <property type="match status" value="1"/>
</dbReference>